<reference evidence="2" key="1">
    <citation type="submission" date="2016-11" db="UniProtKB">
        <authorList>
            <consortium name="WormBaseParasite"/>
        </authorList>
    </citation>
    <scope>IDENTIFICATION</scope>
</reference>
<keyword evidence="1" id="KW-1185">Reference proteome</keyword>
<dbReference type="Proteomes" id="UP000095281">
    <property type="component" value="Unplaced"/>
</dbReference>
<dbReference type="Gene3D" id="2.60.120.920">
    <property type="match status" value="1"/>
</dbReference>
<evidence type="ECO:0000313" key="2">
    <source>
        <dbReference type="WBParaSite" id="MhA1_Contig1805.frz3.gene1"/>
    </source>
</evidence>
<dbReference type="InterPro" id="IPR043136">
    <property type="entry name" value="B30.2/SPRY_sf"/>
</dbReference>
<protein>
    <submittedName>
        <fullName evidence="2">B30.2/SPRY domain-containing protein</fullName>
    </submittedName>
</protein>
<name>A0A1I8BB86_MELHA</name>
<proteinExistence type="predicted"/>
<dbReference type="WBParaSite" id="MhA1_Contig1805.frz3.gene1">
    <property type="protein sequence ID" value="MhA1_Contig1805.frz3.gene1"/>
    <property type="gene ID" value="MhA1_Contig1805.frz3.gene1"/>
</dbReference>
<sequence length="212" mass="23878">MRNNAYTSDVGTVNIKDQMIEYIPSEKGKNSNNMVRVYGQFKFSKASAEPTCNSLYYFEVKFNMVKKHQPQKSEMATIGVDSVPAIVTFVSSMMPENYTKCIYICCSKYGKIRYAGKAWSDGDICGCGVVFPPVGISGKQPYVFFTKNGKLFEKAIALEDPIDLFRPFIGVHSCTVETNFGENLDKKPFMYDVTKHVTPKTFFKETEFASAN</sequence>
<evidence type="ECO:0000313" key="1">
    <source>
        <dbReference type="Proteomes" id="UP000095281"/>
    </source>
</evidence>
<organism evidence="1 2">
    <name type="scientific">Meloidogyne hapla</name>
    <name type="common">Root-knot nematode worm</name>
    <dbReference type="NCBI Taxonomy" id="6305"/>
    <lineage>
        <taxon>Eukaryota</taxon>
        <taxon>Metazoa</taxon>
        <taxon>Ecdysozoa</taxon>
        <taxon>Nematoda</taxon>
        <taxon>Chromadorea</taxon>
        <taxon>Rhabditida</taxon>
        <taxon>Tylenchina</taxon>
        <taxon>Tylenchomorpha</taxon>
        <taxon>Tylenchoidea</taxon>
        <taxon>Meloidogynidae</taxon>
        <taxon>Meloidogyninae</taxon>
        <taxon>Meloidogyne</taxon>
    </lineage>
</organism>
<dbReference type="AlphaFoldDB" id="A0A1I8BB86"/>
<accession>A0A1I8BB86</accession>